<reference evidence="2" key="2">
    <citation type="submission" date="2023-05" db="EMBL/GenBank/DDBJ databases">
        <authorList>
            <consortium name="Lawrence Berkeley National Laboratory"/>
            <person name="Steindorff A."/>
            <person name="Hensen N."/>
            <person name="Bonometti L."/>
            <person name="Westerberg I."/>
            <person name="Brannstrom I.O."/>
            <person name="Guillou S."/>
            <person name="Cros-Aarteil S."/>
            <person name="Calhoun S."/>
            <person name="Haridas S."/>
            <person name="Kuo A."/>
            <person name="Mondo S."/>
            <person name="Pangilinan J."/>
            <person name="Riley R."/>
            <person name="Labutti K."/>
            <person name="Andreopoulos B."/>
            <person name="Lipzen A."/>
            <person name="Chen C."/>
            <person name="Yanf M."/>
            <person name="Daum C."/>
            <person name="Ng V."/>
            <person name="Clum A."/>
            <person name="Ohm R."/>
            <person name="Martin F."/>
            <person name="Silar P."/>
            <person name="Natvig D."/>
            <person name="Lalanne C."/>
            <person name="Gautier V."/>
            <person name="Ament-Velasquez S.L."/>
            <person name="Kruys A."/>
            <person name="Hutchinson M.I."/>
            <person name="Powell A.J."/>
            <person name="Barry K."/>
            <person name="Miller A.N."/>
            <person name="Grigoriev I.V."/>
            <person name="Debuchy R."/>
            <person name="Gladieux P."/>
            <person name="Thoren M.H."/>
            <person name="Johannesson H."/>
        </authorList>
    </citation>
    <scope>NUCLEOTIDE SEQUENCE</scope>
    <source>
        <strain evidence="2">CBS 990.96</strain>
    </source>
</reference>
<keyword evidence="3" id="KW-1185">Reference proteome</keyword>
<gene>
    <name evidence="2" type="ORF">QBC38DRAFT_518156</name>
</gene>
<evidence type="ECO:0000313" key="3">
    <source>
        <dbReference type="Proteomes" id="UP001301958"/>
    </source>
</evidence>
<comment type="caution">
    <text evidence="2">The sequence shown here is derived from an EMBL/GenBank/DDBJ whole genome shotgun (WGS) entry which is preliminary data.</text>
</comment>
<dbReference type="AlphaFoldDB" id="A0AAN6YP62"/>
<name>A0AAN6YP62_9PEZI</name>
<accession>A0AAN6YP62</accession>
<reference evidence="2" key="1">
    <citation type="journal article" date="2023" name="Mol. Phylogenet. Evol.">
        <title>Genome-scale phylogeny and comparative genomics of the fungal order Sordariales.</title>
        <authorList>
            <person name="Hensen N."/>
            <person name="Bonometti L."/>
            <person name="Westerberg I."/>
            <person name="Brannstrom I.O."/>
            <person name="Guillou S."/>
            <person name="Cros-Aarteil S."/>
            <person name="Calhoun S."/>
            <person name="Haridas S."/>
            <person name="Kuo A."/>
            <person name="Mondo S."/>
            <person name="Pangilinan J."/>
            <person name="Riley R."/>
            <person name="LaButti K."/>
            <person name="Andreopoulos B."/>
            <person name="Lipzen A."/>
            <person name="Chen C."/>
            <person name="Yan M."/>
            <person name="Daum C."/>
            <person name="Ng V."/>
            <person name="Clum A."/>
            <person name="Steindorff A."/>
            <person name="Ohm R.A."/>
            <person name="Martin F."/>
            <person name="Silar P."/>
            <person name="Natvig D.O."/>
            <person name="Lalanne C."/>
            <person name="Gautier V."/>
            <person name="Ament-Velasquez S.L."/>
            <person name="Kruys A."/>
            <person name="Hutchinson M.I."/>
            <person name="Powell A.J."/>
            <person name="Barry K."/>
            <person name="Miller A.N."/>
            <person name="Grigoriev I.V."/>
            <person name="Debuchy R."/>
            <person name="Gladieux P."/>
            <person name="Hiltunen Thoren M."/>
            <person name="Johannesson H."/>
        </authorList>
    </citation>
    <scope>NUCLEOTIDE SEQUENCE</scope>
    <source>
        <strain evidence="2">CBS 990.96</strain>
    </source>
</reference>
<proteinExistence type="predicted"/>
<evidence type="ECO:0000256" key="1">
    <source>
        <dbReference type="SAM" id="MobiDB-lite"/>
    </source>
</evidence>
<feature type="region of interest" description="Disordered" evidence="1">
    <location>
        <begin position="231"/>
        <end position="256"/>
    </location>
</feature>
<protein>
    <submittedName>
        <fullName evidence="2">Uncharacterized protein</fullName>
    </submittedName>
</protein>
<dbReference type="EMBL" id="MU865449">
    <property type="protein sequence ID" value="KAK4222889.1"/>
    <property type="molecule type" value="Genomic_DNA"/>
</dbReference>
<sequence>MDSRLPLLATATPSTTLGSNLGLWFTRCSEWYRKRLDWFDKMPVPISQSQEHTHTTSAKQPFEINSFGVSEQDVLSYLESLKRFELPDLAPGVSVTNLPVFDDLTLYDGVTQDIQSNFWQKEVSRLMGVVTSTEALTFSGSTQLSVDSTRSHATLARLATNVLVAMCIVPLMDKQHWLKMTNTFAHDTVNEDDDGTNNDHEGSQNNQRDAFALVDYITAVQSRISLRKCIEQDSRNPDSRPFGKDFLQGQDRLNKH</sequence>
<dbReference type="Proteomes" id="UP001301958">
    <property type="component" value="Unassembled WGS sequence"/>
</dbReference>
<feature type="compositionally biased region" description="Basic and acidic residues" evidence="1">
    <location>
        <begin position="231"/>
        <end position="243"/>
    </location>
</feature>
<evidence type="ECO:0000313" key="2">
    <source>
        <dbReference type="EMBL" id="KAK4222889.1"/>
    </source>
</evidence>
<organism evidence="2 3">
    <name type="scientific">Podospora fimiseda</name>
    <dbReference type="NCBI Taxonomy" id="252190"/>
    <lineage>
        <taxon>Eukaryota</taxon>
        <taxon>Fungi</taxon>
        <taxon>Dikarya</taxon>
        <taxon>Ascomycota</taxon>
        <taxon>Pezizomycotina</taxon>
        <taxon>Sordariomycetes</taxon>
        <taxon>Sordariomycetidae</taxon>
        <taxon>Sordariales</taxon>
        <taxon>Podosporaceae</taxon>
        <taxon>Podospora</taxon>
    </lineage>
</organism>